<reference evidence="9 10" key="1">
    <citation type="journal article" date="2016" name="Nat. Commun.">
        <title>Thousands of microbial genomes shed light on interconnected biogeochemical processes in an aquifer system.</title>
        <authorList>
            <person name="Anantharaman K."/>
            <person name="Brown C.T."/>
            <person name="Hug L.A."/>
            <person name="Sharon I."/>
            <person name="Castelle C.J."/>
            <person name="Probst A.J."/>
            <person name="Thomas B.C."/>
            <person name="Singh A."/>
            <person name="Wilkins M.J."/>
            <person name="Karaoz U."/>
            <person name="Brodie E.L."/>
            <person name="Williams K.H."/>
            <person name="Hubbard S.S."/>
            <person name="Banfield J.F."/>
        </authorList>
    </citation>
    <scope>NUCLEOTIDE SEQUENCE [LARGE SCALE GENOMIC DNA]</scope>
</reference>
<keyword evidence="4" id="KW-0460">Magnesium</keyword>
<evidence type="ECO:0000313" key="10">
    <source>
        <dbReference type="Proteomes" id="UP000179242"/>
    </source>
</evidence>
<proteinExistence type="predicted"/>
<evidence type="ECO:0000256" key="7">
    <source>
        <dbReference type="ARBA" id="ARBA00023304"/>
    </source>
</evidence>
<evidence type="ECO:0000313" key="9">
    <source>
        <dbReference type="EMBL" id="OGC40731.1"/>
    </source>
</evidence>
<evidence type="ECO:0000256" key="3">
    <source>
        <dbReference type="ARBA" id="ARBA00022723"/>
    </source>
</evidence>
<dbReference type="PANTHER" id="PTHR42979">
    <property type="entry name" value="3-ISOPROPYLMALATE DEHYDROGENASE"/>
    <property type="match status" value="1"/>
</dbReference>
<organism evidence="9 10">
    <name type="scientific">candidate division WOR-1 bacterium RIFOXYC2_FULL_46_14</name>
    <dbReference type="NCBI Taxonomy" id="1802587"/>
    <lineage>
        <taxon>Bacteria</taxon>
        <taxon>Bacillati</taxon>
        <taxon>Saganbacteria</taxon>
    </lineage>
</organism>
<name>A0A1F4U741_UNCSA</name>
<keyword evidence="1" id="KW-0432">Leucine biosynthesis</keyword>
<evidence type="ECO:0000256" key="6">
    <source>
        <dbReference type="ARBA" id="ARBA00023027"/>
    </source>
</evidence>
<dbReference type="GO" id="GO:0003862">
    <property type="term" value="F:3-isopropylmalate dehydrogenase activity"/>
    <property type="evidence" value="ECO:0007669"/>
    <property type="project" value="InterPro"/>
</dbReference>
<dbReference type="Proteomes" id="UP000179242">
    <property type="component" value="Unassembled WGS sequence"/>
</dbReference>
<dbReference type="PANTHER" id="PTHR42979:SF1">
    <property type="entry name" value="3-ISOPROPYLMALATE DEHYDROGENASE"/>
    <property type="match status" value="1"/>
</dbReference>
<dbReference type="GO" id="GO:0009098">
    <property type="term" value="P:L-leucine biosynthetic process"/>
    <property type="evidence" value="ECO:0007669"/>
    <property type="project" value="UniProtKB-KW"/>
</dbReference>
<feature type="domain" description="Isopropylmalate dehydrogenase-like" evidence="8">
    <location>
        <begin position="5"/>
        <end position="381"/>
    </location>
</feature>
<dbReference type="InterPro" id="IPR004429">
    <property type="entry name" value="Isopropylmalate_DH"/>
</dbReference>
<protein>
    <recommendedName>
        <fullName evidence="8">Isopropylmalate dehydrogenase-like domain-containing protein</fullName>
    </recommendedName>
</protein>
<dbReference type="EMBL" id="MEUJ01000002">
    <property type="protein sequence ID" value="OGC40731.1"/>
    <property type="molecule type" value="Genomic_DNA"/>
</dbReference>
<dbReference type="InterPro" id="IPR024084">
    <property type="entry name" value="IsoPropMal-DH-like_dom"/>
</dbReference>
<keyword evidence="5" id="KW-0560">Oxidoreductase</keyword>
<dbReference type="Gene3D" id="3.40.718.10">
    <property type="entry name" value="Isopropylmalate Dehydrogenase"/>
    <property type="match status" value="1"/>
</dbReference>
<keyword evidence="3" id="KW-0479">Metal-binding</keyword>
<keyword evidence="2" id="KW-0028">Amino-acid biosynthesis</keyword>
<evidence type="ECO:0000256" key="4">
    <source>
        <dbReference type="ARBA" id="ARBA00022842"/>
    </source>
</evidence>
<dbReference type="Pfam" id="PF00180">
    <property type="entry name" value="Iso_dh"/>
    <property type="match status" value="1"/>
</dbReference>
<comment type="caution">
    <text evidence="9">The sequence shown here is derived from an EMBL/GenBank/DDBJ whole genome shotgun (WGS) entry which is preliminary data.</text>
</comment>
<dbReference type="SUPFAM" id="SSF53659">
    <property type="entry name" value="Isocitrate/Isopropylmalate dehydrogenase-like"/>
    <property type="match status" value="1"/>
</dbReference>
<evidence type="ECO:0000256" key="5">
    <source>
        <dbReference type="ARBA" id="ARBA00023002"/>
    </source>
</evidence>
<dbReference type="GO" id="GO:0046872">
    <property type="term" value="F:metal ion binding"/>
    <property type="evidence" value="ECO:0007669"/>
    <property type="project" value="UniProtKB-KW"/>
</dbReference>
<evidence type="ECO:0000256" key="2">
    <source>
        <dbReference type="ARBA" id="ARBA00022605"/>
    </source>
</evidence>
<dbReference type="AlphaFoldDB" id="A0A1F4U741"/>
<dbReference type="GO" id="GO:0005829">
    <property type="term" value="C:cytosol"/>
    <property type="evidence" value="ECO:0007669"/>
    <property type="project" value="TreeGrafter"/>
</dbReference>
<keyword evidence="7" id="KW-0100">Branched-chain amino acid biosynthesis</keyword>
<dbReference type="SMART" id="SM01329">
    <property type="entry name" value="Iso_dh"/>
    <property type="match status" value="1"/>
</dbReference>
<evidence type="ECO:0000256" key="1">
    <source>
        <dbReference type="ARBA" id="ARBA00022430"/>
    </source>
</evidence>
<keyword evidence="6" id="KW-0520">NAD</keyword>
<gene>
    <name evidence="9" type="ORF">A2438_00310</name>
</gene>
<sequence length="392" mass="42886">MAKKQIALVLGDGSGPEMMAQAVKVVKKAARLDGLDLEFIETPMGWNAYDKYKDTLPEESFKKAVEIGTIFFGGVGDFENDQTIGKEKPEMKPESRVLLALRKKMGLLLNFRPMIFYKSLSHLANVKPETIPDEGVKQIWIRFLLEDSYFGNTDLMKDIPENIKKKIGVKLKKDVTGDEEIVTDLAYYRKATVEKYLRAAFAYAKKSKLPLISIDKANVMARYDFWRRITNRIAEEFPEVELINQLVDSANSLLFTPAKLNGVIACGNEHGDILSDGAAASLGSMGMMASSAINPDTGAAMFESGAGTAPTIAGQDKANPLGRILTGALMLRHLGAEKGADSIERAVNTVLREGFRTGDLFLKGRDDPAKLLGTSAMGAKVLDIFNQPAGIN</sequence>
<accession>A0A1F4U741</accession>
<evidence type="ECO:0000259" key="8">
    <source>
        <dbReference type="SMART" id="SM01329"/>
    </source>
</evidence>